<evidence type="ECO:0000313" key="3">
    <source>
        <dbReference type="Proteomes" id="UP000054007"/>
    </source>
</evidence>
<dbReference type="GO" id="GO:0016747">
    <property type="term" value="F:acyltransferase activity, transferring groups other than amino-acyl groups"/>
    <property type="evidence" value="ECO:0007669"/>
    <property type="project" value="InterPro"/>
</dbReference>
<dbReference type="SUPFAM" id="SSF55729">
    <property type="entry name" value="Acyl-CoA N-acyltransferases (Nat)"/>
    <property type="match status" value="1"/>
</dbReference>
<gene>
    <name evidence="2" type="ORF">CYLTODRAFT_494792</name>
</gene>
<organism evidence="2 3">
    <name type="scientific">Cylindrobasidium torrendii FP15055 ss-10</name>
    <dbReference type="NCBI Taxonomy" id="1314674"/>
    <lineage>
        <taxon>Eukaryota</taxon>
        <taxon>Fungi</taxon>
        <taxon>Dikarya</taxon>
        <taxon>Basidiomycota</taxon>
        <taxon>Agaricomycotina</taxon>
        <taxon>Agaricomycetes</taxon>
        <taxon>Agaricomycetidae</taxon>
        <taxon>Agaricales</taxon>
        <taxon>Marasmiineae</taxon>
        <taxon>Physalacriaceae</taxon>
        <taxon>Cylindrobasidium</taxon>
    </lineage>
</organism>
<dbReference type="InterPro" id="IPR000182">
    <property type="entry name" value="GNAT_dom"/>
</dbReference>
<dbReference type="CDD" id="cd04301">
    <property type="entry name" value="NAT_SF"/>
    <property type="match status" value="1"/>
</dbReference>
<dbReference type="Gene3D" id="3.40.630.30">
    <property type="match status" value="1"/>
</dbReference>
<reference evidence="2 3" key="1">
    <citation type="journal article" date="2015" name="Fungal Genet. Biol.">
        <title>Evolution of novel wood decay mechanisms in Agaricales revealed by the genome sequences of Fistulina hepatica and Cylindrobasidium torrendii.</title>
        <authorList>
            <person name="Floudas D."/>
            <person name="Held B.W."/>
            <person name="Riley R."/>
            <person name="Nagy L.G."/>
            <person name="Koehler G."/>
            <person name="Ransdell A.S."/>
            <person name="Younus H."/>
            <person name="Chow J."/>
            <person name="Chiniquy J."/>
            <person name="Lipzen A."/>
            <person name="Tritt A."/>
            <person name="Sun H."/>
            <person name="Haridas S."/>
            <person name="LaButti K."/>
            <person name="Ohm R.A."/>
            <person name="Kues U."/>
            <person name="Blanchette R.A."/>
            <person name="Grigoriev I.V."/>
            <person name="Minto R.E."/>
            <person name="Hibbett D.S."/>
        </authorList>
    </citation>
    <scope>NUCLEOTIDE SEQUENCE [LARGE SCALE GENOMIC DNA]</scope>
    <source>
        <strain evidence="2 3">FP15055 ss-10</strain>
    </source>
</reference>
<feature type="domain" description="N-acetyltransferase" evidence="1">
    <location>
        <begin position="3"/>
        <end position="210"/>
    </location>
</feature>
<dbReference type="PANTHER" id="PTHR42791">
    <property type="entry name" value="GNAT FAMILY ACETYLTRANSFERASE"/>
    <property type="match status" value="1"/>
</dbReference>
<dbReference type="OrthoDB" id="61113at2759"/>
<keyword evidence="3" id="KW-1185">Reference proteome</keyword>
<dbReference type="PROSITE" id="PS51186">
    <property type="entry name" value="GNAT"/>
    <property type="match status" value="1"/>
</dbReference>
<evidence type="ECO:0000259" key="1">
    <source>
        <dbReference type="PROSITE" id="PS51186"/>
    </source>
</evidence>
<dbReference type="EMBL" id="KN880811">
    <property type="protein sequence ID" value="KIY62205.1"/>
    <property type="molecule type" value="Genomic_DNA"/>
</dbReference>
<sequence length="226" mass="25433">MAITIRAVEKLTDTQLDEIADLFERAFAGDLGYESTKATLTDELRRESNMVLIRSVQLNGTFFFAANGGNIIGVLLALGPGKGMNRTAEERALTGRDAYQAQESPEFREWWKKYREVEASLRKDVITDERVLNDSWYVSVMATEPSYQGKGIGTKLLSAVREKARTDGAFVTLFALKESNISWYTKQGFDLRKRLDCPAFPSLGEGLTFPFAFFTWDEPSTSRPTQ</sequence>
<name>A0A0D7AW54_9AGAR</name>
<proteinExistence type="predicted"/>
<dbReference type="STRING" id="1314674.A0A0D7AW54"/>
<dbReference type="InterPro" id="IPR016181">
    <property type="entry name" value="Acyl_CoA_acyltransferase"/>
</dbReference>
<protein>
    <recommendedName>
        <fullName evidence="1">N-acetyltransferase domain-containing protein</fullName>
    </recommendedName>
</protein>
<dbReference type="Proteomes" id="UP000054007">
    <property type="component" value="Unassembled WGS sequence"/>
</dbReference>
<accession>A0A0D7AW54</accession>
<dbReference type="AlphaFoldDB" id="A0A0D7AW54"/>
<evidence type="ECO:0000313" key="2">
    <source>
        <dbReference type="EMBL" id="KIY62205.1"/>
    </source>
</evidence>
<dbReference type="PANTHER" id="PTHR42791:SF1">
    <property type="entry name" value="N-ACETYLTRANSFERASE DOMAIN-CONTAINING PROTEIN"/>
    <property type="match status" value="1"/>
</dbReference>
<dbReference type="InterPro" id="IPR052523">
    <property type="entry name" value="Trichothecene_AcTrans"/>
</dbReference>
<dbReference type="Pfam" id="PF13508">
    <property type="entry name" value="Acetyltransf_7"/>
    <property type="match status" value="1"/>
</dbReference>